<dbReference type="Proteomes" id="UP000247702">
    <property type="component" value="Unassembled WGS sequence"/>
</dbReference>
<proteinExistence type="predicted"/>
<sequence>MSQDIINTDSNYHTIQPQPNNTTIVTPNNDNLSNEFSSKLTLNNGITRINGDNGSNLINNTLNEEVNSESDEDENYVPFGYEVLPQDDEEDVQENNDIAFQQEGRPKVLHIYTNDQEKIPDDDLAVINSIMKNIKLPDTSIPEWAKSIPEEAWLPIVINDIKSNNNNT</sequence>
<comment type="caution">
    <text evidence="1">The sequence shown here is derived from an EMBL/GenBank/DDBJ whole genome shotgun (WGS) entry which is preliminary data.</text>
</comment>
<evidence type="ECO:0008006" key="4">
    <source>
        <dbReference type="Google" id="ProtNLM"/>
    </source>
</evidence>
<dbReference type="OrthoDB" id="5593200at2759"/>
<evidence type="ECO:0000313" key="3">
    <source>
        <dbReference type="Proteomes" id="UP000247702"/>
    </source>
</evidence>
<organism evidence="1 3">
    <name type="scientific">Rhizophagus clarus</name>
    <dbReference type="NCBI Taxonomy" id="94130"/>
    <lineage>
        <taxon>Eukaryota</taxon>
        <taxon>Fungi</taxon>
        <taxon>Fungi incertae sedis</taxon>
        <taxon>Mucoromycota</taxon>
        <taxon>Glomeromycotina</taxon>
        <taxon>Glomeromycetes</taxon>
        <taxon>Glomerales</taxon>
        <taxon>Glomeraceae</taxon>
        <taxon>Rhizophagus</taxon>
    </lineage>
</organism>
<dbReference type="AlphaFoldDB" id="A0A2Z6RB69"/>
<reference evidence="2" key="2">
    <citation type="submission" date="2019-10" db="EMBL/GenBank/DDBJ databases">
        <title>Conservation and host-specific expression of non-tandemly repeated heterogenous ribosome RNA gene in arbuscular mycorrhizal fungi.</title>
        <authorList>
            <person name="Maeda T."/>
            <person name="Kobayashi Y."/>
            <person name="Nakagawa T."/>
            <person name="Ezawa T."/>
            <person name="Yamaguchi K."/>
            <person name="Bino T."/>
            <person name="Nishimoto Y."/>
            <person name="Shigenobu S."/>
            <person name="Kawaguchi M."/>
        </authorList>
    </citation>
    <scope>NUCLEOTIDE SEQUENCE</scope>
    <source>
        <strain evidence="2">HR1</strain>
    </source>
</reference>
<dbReference type="EMBL" id="BLAL01000225">
    <property type="protein sequence ID" value="GES93266.1"/>
    <property type="molecule type" value="Genomic_DNA"/>
</dbReference>
<gene>
    <name evidence="2" type="ORF">RCL2_002001900</name>
    <name evidence="1" type="ORF">RclHR1_00360026</name>
</gene>
<protein>
    <recommendedName>
        <fullName evidence="4">Male-enhanced antigen 1</fullName>
    </recommendedName>
</protein>
<accession>A0A2Z6RB69</accession>
<dbReference type="Proteomes" id="UP000615446">
    <property type="component" value="Unassembled WGS sequence"/>
</dbReference>
<evidence type="ECO:0000313" key="1">
    <source>
        <dbReference type="EMBL" id="GBB99677.1"/>
    </source>
</evidence>
<dbReference type="EMBL" id="BEXD01002890">
    <property type="protein sequence ID" value="GBB99677.1"/>
    <property type="molecule type" value="Genomic_DNA"/>
</dbReference>
<keyword evidence="3" id="KW-1185">Reference proteome</keyword>
<evidence type="ECO:0000313" key="2">
    <source>
        <dbReference type="EMBL" id="GES93266.1"/>
    </source>
</evidence>
<name>A0A2Z6RB69_9GLOM</name>
<dbReference type="Pfam" id="PF06910">
    <property type="entry name" value="MEA1"/>
    <property type="match status" value="1"/>
</dbReference>
<reference evidence="1 3" key="1">
    <citation type="submission" date="2017-11" db="EMBL/GenBank/DDBJ databases">
        <title>The genome of Rhizophagus clarus HR1 reveals common genetic basis of auxotrophy among arbuscular mycorrhizal fungi.</title>
        <authorList>
            <person name="Kobayashi Y."/>
        </authorList>
    </citation>
    <scope>NUCLEOTIDE SEQUENCE [LARGE SCALE GENOMIC DNA]</scope>
    <source>
        <strain evidence="1 3">HR1</strain>
    </source>
</reference>